<dbReference type="InterPro" id="IPR009056">
    <property type="entry name" value="Cyt_c-like_dom"/>
</dbReference>
<evidence type="ECO:0000256" key="4">
    <source>
        <dbReference type="PROSITE-ProRule" id="PRU00433"/>
    </source>
</evidence>
<dbReference type="EMBL" id="SLWW01000016">
    <property type="protein sequence ID" value="TCO69275.1"/>
    <property type="molecule type" value="Genomic_DNA"/>
</dbReference>
<organism evidence="7 8">
    <name type="scientific">Rhodovulum euryhalinum</name>
    <dbReference type="NCBI Taxonomy" id="35805"/>
    <lineage>
        <taxon>Bacteria</taxon>
        <taxon>Pseudomonadati</taxon>
        <taxon>Pseudomonadota</taxon>
        <taxon>Alphaproteobacteria</taxon>
        <taxon>Rhodobacterales</taxon>
        <taxon>Paracoccaceae</taxon>
        <taxon>Rhodovulum</taxon>
    </lineage>
</organism>
<evidence type="ECO:0000313" key="7">
    <source>
        <dbReference type="EMBL" id="TCO69275.1"/>
    </source>
</evidence>
<dbReference type="InterPro" id="IPR036909">
    <property type="entry name" value="Cyt_c-like_dom_sf"/>
</dbReference>
<dbReference type="GO" id="GO:0009055">
    <property type="term" value="F:electron transfer activity"/>
    <property type="evidence" value="ECO:0007669"/>
    <property type="project" value="InterPro"/>
</dbReference>
<reference evidence="7 8" key="1">
    <citation type="submission" date="2019-03" db="EMBL/GenBank/DDBJ databases">
        <title>Genomic Encyclopedia of Type Strains, Phase IV (KMG-IV): sequencing the most valuable type-strain genomes for metagenomic binning, comparative biology and taxonomic classification.</title>
        <authorList>
            <person name="Goeker M."/>
        </authorList>
    </citation>
    <scope>NUCLEOTIDE SEQUENCE [LARGE SCALE GENOMIC DNA]</scope>
    <source>
        <strain evidence="7 8">DSM 4868</strain>
    </source>
</reference>
<feature type="domain" description="Cytochrome c" evidence="6">
    <location>
        <begin position="18"/>
        <end position="128"/>
    </location>
</feature>
<proteinExistence type="predicted"/>
<keyword evidence="1 4" id="KW-0349">Heme</keyword>
<dbReference type="RefSeq" id="WP_165905378.1">
    <property type="nucleotide sequence ID" value="NZ_SLWW01000016.1"/>
</dbReference>
<evidence type="ECO:0000259" key="6">
    <source>
        <dbReference type="PROSITE" id="PS51007"/>
    </source>
</evidence>
<dbReference type="AlphaFoldDB" id="A0A4R2KRM5"/>
<evidence type="ECO:0000256" key="3">
    <source>
        <dbReference type="ARBA" id="ARBA00023004"/>
    </source>
</evidence>
<dbReference type="Pfam" id="PF00034">
    <property type="entry name" value="Cytochrom_C"/>
    <property type="match status" value="1"/>
</dbReference>
<accession>A0A4R2KRM5</accession>
<sequence>MRILPATLALCLALPAAAEPPSGIALFRQSCATCHGLDARGDGPMASILTVAMPDLTLLAAQNGNGFPLARVVAVIDGRTELTAHGGPMPVYGFSMRGEGVALTAPTGDEIRTTAEIAAIALWLESVQR</sequence>
<feature type="signal peptide" evidence="5">
    <location>
        <begin position="1"/>
        <end position="18"/>
    </location>
</feature>
<dbReference type="GO" id="GO:0046872">
    <property type="term" value="F:metal ion binding"/>
    <property type="evidence" value="ECO:0007669"/>
    <property type="project" value="UniProtKB-KW"/>
</dbReference>
<dbReference type="SUPFAM" id="SSF46626">
    <property type="entry name" value="Cytochrome c"/>
    <property type="match status" value="1"/>
</dbReference>
<dbReference type="GO" id="GO:0020037">
    <property type="term" value="F:heme binding"/>
    <property type="evidence" value="ECO:0007669"/>
    <property type="project" value="InterPro"/>
</dbReference>
<dbReference type="PROSITE" id="PS51007">
    <property type="entry name" value="CYTC"/>
    <property type="match status" value="1"/>
</dbReference>
<evidence type="ECO:0000256" key="1">
    <source>
        <dbReference type="ARBA" id="ARBA00022617"/>
    </source>
</evidence>
<evidence type="ECO:0000313" key="8">
    <source>
        <dbReference type="Proteomes" id="UP000295142"/>
    </source>
</evidence>
<keyword evidence="3 4" id="KW-0408">Iron</keyword>
<keyword evidence="2 4" id="KW-0479">Metal-binding</keyword>
<evidence type="ECO:0000256" key="5">
    <source>
        <dbReference type="SAM" id="SignalP"/>
    </source>
</evidence>
<gene>
    <name evidence="7" type="ORF">EV655_1163</name>
</gene>
<keyword evidence="5" id="KW-0732">Signal</keyword>
<feature type="chain" id="PRO_5020206359" evidence="5">
    <location>
        <begin position="19"/>
        <end position="129"/>
    </location>
</feature>
<protein>
    <submittedName>
        <fullName evidence="7">Cytochrome c</fullName>
    </submittedName>
</protein>
<keyword evidence="8" id="KW-1185">Reference proteome</keyword>
<comment type="caution">
    <text evidence="7">The sequence shown here is derived from an EMBL/GenBank/DDBJ whole genome shotgun (WGS) entry which is preliminary data.</text>
</comment>
<dbReference type="Gene3D" id="1.10.760.10">
    <property type="entry name" value="Cytochrome c-like domain"/>
    <property type="match status" value="1"/>
</dbReference>
<name>A0A4R2KRM5_9RHOB</name>
<dbReference type="Proteomes" id="UP000295142">
    <property type="component" value="Unassembled WGS sequence"/>
</dbReference>
<evidence type="ECO:0000256" key="2">
    <source>
        <dbReference type="ARBA" id="ARBA00022723"/>
    </source>
</evidence>